<accession>A0A382HKG1</accession>
<reference evidence="1" key="1">
    <citation type="submission" date="2018-05" db="EMBL/GenBank/DDBJ databases">
        <authorList>
            <person name="Lanie J.A."/>
            <person name="Ng W.-L."/>
            <person name="Kazmierczak K.M."/>
            <person name="Andrzejewski T.M."/>
            <person name="Davidsen T.M."/>
            <person name="Wayne K.J."/>
            <person name="Tettelin H."/>
            <person name="Glass J.I."/>
            <person name="Rusch D."/>
            <person name="Podicherti R."/>
            <person name="Tsui H.-C.T."/>
            <person name="Winkler M.E."/>
        </authorList>
    </citation>
    <scope>NUCLEOTIDE SEQUENCE</scope>
</reference>
<evidence type="ECO:0000313" key="1">
    <source>
        <dbReference type="EMBL" id="SVB87001.1"/>
    </source>
</evidence>
<name>A0A382HKG1_9ZZZZ</name>
<proteinExistence type="predicted"/>
<gene>
    <name evidence="1" type="ORF">METZ01_LOCUS239855</name>
</gene>
<protein>
    <submittedName>
        <fullName evidence="1">Uncharacterized protein</fullName>
    </submittedName>
</protein>
<dbReference type="AlphaFoldDB" id="A0A382HKG1"/>
<sequence length="112" mass="13352">MCRISFKRRAKKAQKGNKMATLNQNNRTKKNWDFPYMSNHFVKRYFERILSKPAPKKFHKGIYHGIKKDMEARMIDREKLTLKLFSNSSIAVVPIDKFNKMVIKKNILITVY</sequence>
<dbReference type="EMBL" id="UINC01061435">
    <property type="protein sequence ID" value="SVB87001.1"/>
    <property type="molecule type" value="Genomic_DNA"/>
</dbReference>
<organism evidence="1">
    <name type="scientific">marine metagenome</name>
    <dbReference type="NCBI Taxonomy" id="408172"/>
    <lineage>
        <taxon>unclassified sequences</taxon>
        <taxon>metagenomes</taxon>
        <taxon>ecological metagenomes</taxon>
    </lineage>
</organism>